<evidence type="ECO:0000256" key="6">
    <source>
        <dbReference type="HAMAP-Rule" id="MF_00265"/>
    </source>
</evidence>
<comment type="cofactor">
    <cofactor evidence="6">
        <name>Mg(2+)</name>
        <dbReference type="ChEBI" id="CHEBI:18420"/>
    </cofactor>
</comment>
<dbReference type="GO" id="GO:0090729">
    <property type="term" value="F:toxin activity"/>
    <property type="evidence" value="ECO:0007669"/>
    <property type="project" value="UniProtKB-KW"/>
</dbReference>
<comment type="similarity">
    <text evidence="6">Belongs to the PINc/VapC protein family.</text>
</comment>
<dbReference type="InterPro" id="IPR022907">
    <property type="entry name" value="VapC_family"/>
</dbReference>
<dbReference type="Gene3D" id="3.40.50.1010">
    <property type="entry name" value="5'-nuclease"/>
    <property type="match status" value="1"/>
</dbReference>
<feature type="domain" description="PIN" evidence="7">
    <location>
        <begin position="3"/>
        <end position="124"/>
    </location>
</feature>
<keyword evidence="4 6" id="KW-0378">Hydrolase</keyword>
<dbReference type="EC" id="3.1.-.-" evidence="6"/>
<organism evidence="8 9">
    <name type="scientific">Candidatus Nitrospira allomarina</name>
    <dbReference type="NCBI Taxonomy" id="3020900"/>
    <lineage>
        <taxon>Bacteria</taxon>
        <taxon>Pseudomonadati</taxon>
        <taxon>Nitrospirota</taxon>
        <taxon>Nitrospiria</taxon>
        <taxon>Nitrospirales</taxon>
        <taxon>Nitrospiraceae</taxon>
        <taxon>Nitrospira</taxon>
    </lineage>
</organism>
<keyword evidence="3 6" id="KW-0479">Metal-binding</keyword>
<dbReference type="SUPFAM" id="SSF88723">
    <property type="entry name" value="PIN domain-like"/>
    <property type="match status" value="1"/>
</dbReference>
<dbReference type="AlphaFoldDB" id="A0AA96JXA6"/>
<gene>
    <name evidence="6" type="primary">vapC</name>
    <name evidence="8" type="ORF">PP769_11050</name>
</gene>
<evidence type="ECO:0000256" key="1">
    <source>
        <dbReference type="ARBA" id="ARBA00022649"/>
    </source>
</evidence>
<dbReference type="InterPro" id="IPR029060">
    <property type="entry name" value="PIN-like_dom_sf"/>
</dbReference>
<dbReference type="CDD" id="cd09882">
    <property type="entry name" value="PIN_MtVapC3-like_start"/>
    <property type="match status" value="1"/>
</dbReference>
<dbReference type="KEGG" id="nall:PP769_11050"/>
<dbReference type="GO" id="GO:0016787">
    <property type="term" value="F:hydrolase activity"/>
    <property type="evidence" value="ECO:0007669"/>
    <property type="project" value="UniProtKB-KW"/>
</dbReference>
<evidence type="ECO:0000259" key="7">
    <source>
        <dbReference type="Pfam" id="PF01850"/>
    </source>
</evidence>
<accession>A0AA96JXA6</accession>
<name>A0AA96JXA6_9BACT</name>
<keyword evidence="2 6" id="KW-0540">Nuclease</keyword>
<evidence type="ECO:0000256" key="5">
    <source>
        <dbReference type="ARBA" id="ARBA00022842"/>
    </source>
</evidence>
<dbReference type="Pfam" id="PF01850">
    <property type="entry name" value="PIN"/>
    <property type="match status" value="1"/>
</dbReference>
<keyword evidence="5 6" id="KW-0460">Magnesium</keyword>
<evidence type="ECO:0000313" key="8">
    <source>
        <dbReference type="EMBL" id="WNM56519.1"/>
    </source>
</evidence>
<feature type="binding site" evidence="6">
    <location>
        <position position="99"/>
    </location>
    <ligand>
        <name>Mg(2+)</name>
        <dbReference type="ChEBI" id="CHEBI:18420"/>
    </ligand>
</feature>
<proteinExistence type="inferred from homology"/>
<feature type="binding site" evidence="6">
    <location>
        <position position="6"/>
    </location>
    <ligand>
        <name>Mg(2+)</name>
        <dbReference type="ChEBI" id="CHEBI:18420"/>
    </ligand>
</feature>
<evidence type="ECO:0000313" key="9">
    <source>
        <dbReference type="Proteomes" id="UP001302719"/>
    </source>
</evidence>
<keyword evidence="1 6" id="KW-1277">Toxin-antitoxin system</keyword>
<keyword evidence="6" id="KW-0800">Toxin</keyword>
<protein>
    <recommendedName>
        <fullName evidence="6">Ribonuclease VapC</fullName>
        <shortName evidence="6">RNase VapC</shortName>
        <ecNumber evidence="6">3.1.-.-</ecNumber>
    </recommendedName>
    <alternativeName>
        <fullName evidence="6">Toxin VapC</fullName>
    </alternativeName>
</protein>
<dbReference type="InterPro" id="IPR051749">
    <property type="entry name" value="PINc/VapC_TA_RNase"/>
</dbReference>
<sequence length="132" mass="14447">MTVLVDTSVWSLALREDDPADHPAVKKLQSFLLDTQNIVLIGIILQEILQGFKHEGTFTKVTTYLDAFPLLSLNRSDFVAAAKLRRQAAAQGLTLSTPDCQIAAAAIQHDCTLLTTDKDFSNLAQLVPLQLV</sequence>
<evidence type="ECO:0000256" key="4">
    <source>
        <dbReference type="ARBA" id="ARBA00022801"/>
    </source>
</evidence>
<dbReference type="RefSeq" id="WP_312640111.1">
    <property type="nucleotide sequence ID" value="NZ_CP116967.1"/>
</dbReference>
<dbReference type="InterPro" id="IPR002716">
    <property type="entry name" value="PIN_dom"/>
</dbReference>
<dbReference type="HAMAP" id="MF_00265">
    <property type="entry name" value="VapC_Nob1"/>
    <property type="match status" value="1"/>
</dbReference>
<reference evidence="8 9" key="1">
    <citation type="submission" date="2023-01" db="EMBL/GenBank/DDBJ databases">
        <title>Cultivation and genomic characterization of new, ubiquitous marine nitrite-oxidizing bacteria from the Nitrospirales.</title>
        <authorList>
            <person name="Mueller A.J."/>
            <person name="Daebeler A."/>
            <person name="Herbold C.W."/>
            <person name="Kirkegaard R.H."/>
            <person name="Daims H."/>
        </authorList>
    </citation>
    <scope>NUCLEOTIDE SEQUENCE [LARGE SCALE GENOMIC DNA]</scope>
    <source>
        <strain evidence="8 9">VA</strain>
    </source>
</reference>
<evidence type="ECO:0000256" key="3">
    <source>
        <dbReference type="ARBA" id="ARBA00022723"/>
    </source>
</evidence>
<dbReference type="Proteomes" id="UP001302719">
    <property type="component" value="Chromosome"/>
</dbReference>
<dbReference type="GO" id="GO:0004540">
    <property type="term" value="F:RNA nuclease activity"/>
    <property type="evidence" value="ECO:0007669"/>
    <property type="project" value="InterPro"/>
</dbReference>
<dbReference type="GO" id="GO:0000287">
    <property type="term" value="F:magnesium ion binding"/>
    <property type="evidence" value="ECO:0007669"/>
    <property type="project" value="UniProtKB-UniRule"/>
</dbReference>
<dbReference type="PANTHER" id="PTHR42740:SF1">
    <property type="entry name" value="RIBONUCLEASE VAPC3"/>
    <property type="match status" value="1"/>
</dbReference>
<comment type="function">
    <text evidence="6">Toxic component of a toxin-antitoxin (TA) system. An RNase.</text>
</comment>
<dbReference type="EMBL" id="CP116967">
    <property type="protein sequence ID" value="WNM56519.1"/>
    <property type="molecule type" value="Genomic_DNA"/>
</dbReference>
<evidence type="ECO:0000256" key="2">
    <source>
        <dbReference type="ARBA" id="ARBA00022722"/>
    </source>
</evidence>
<keyword evidence="9" id="KW-1185">Reference proteome</keyword>
<dbReference type="PANTHER" id="PTHR42740">
    <property type="entry name" value="RIBONUCLEASE VAPC3"/>
    <property type="match status" value="1"/>
</dbReference>